<dbReference type="EMBL" id="FPHB01000012">
    <property type="protein sequence ID" value="SFV50966.1"/>
    <property type="molecule type" value="Genomic_DNA"/>
</dbReference>
<evidence type="ECO:0000313" key="2">
    <source>
        <dbReference type="EMBL" id="SFV50966.1"/>
    </source>
</evidence>
<organism evidence="2">
    <name type="scientific">hydrothermal vent metagenome</name>
    <dbReference type="NCBI Taxonomy" id="652676"/>
    <lineage>
        <taxon>unclassified sequences</taxon>
        <taxon>metagenomes</taxon>
        <taxon>ecological metagenomes</taxon>
    </lineage>
</organism>
<name>A0A1W1BBQ1_9ZZZZ</name>
<protein>
    <submittedName>
        <fullName evidence="2">Lipopolysaccharide core biosynthesis glycosyltransferase, group 2 family protein</fullName>
        <ecNumber evidence="2">2.4.1.-</ecNumber>
    </submittedName>
</protein>
<keyword evidence="2" id="KW-0808">Transferase</keyword>
<dbReference type="SUPFAM" id="SSF53448">
    <property type="entry name" value="Nucleotide-diphospho-sugar transferases"/>
    <property type="match status" value="1"/>
</dbReference>
<gene>
    <name evidence="2" type="ORF">MNB_SM-7-260</name>
</gene>
<dbReference type="GO" id="GO:0016757">
    <property type="term" value="F:glycosyltransferase activity"/>
    <property type="evidence" value="ECO:0007669"/>
    <property type="project" value="UniProtKB-KW"/>
</dbReference>
<keyword evidence="2" id="KW-0328">Glycosyltransferase</keyword>
<sequence length="251" mass="28720">MIKHISVVIIASNAAKTLPLCLESLHDFAEVIIYENNSTDNTKEIASSYKNVKLISGEFLGFGPTKNRAISYATNDWILSLDSDEVLSQEFVNSLKNLQLQKDTLYTILRKNYYKQKAITHCWGNDIIVRLFNKNKTGFTNSKVHEKIVTEGFKILPIKGEVRHYPYASISDFIIKLDKYSSLYAKEHAGKKSSSPLKAFFNGAFSFCKTYIFKRGFLDGYPGLVIAFSHMATNFYKYIKLYELNSELKKR</sequence>
<reference evidence="2" key="1">
    <citation type="submission" date="2016-10" db="EMBL/GenBank/DDBJ databases">
        <authorList>
            <person name="de Groot N.N."/>
        </authorList>
    </citation>
    <scope>NUCLEOTIDE SEQUENCE</scope>
</reference>
<dbReference type="CDD" id="cd02511">
    <property type="entry name" value="Beta4Glucosyltransferase"/>
    <property type="match status" value="1"/>
</dbReference>
<dbReference type="Pfam" id="PF00535">
    <property type="entry name" value="Glycos_transf_2"/>
    <property type="match status" value="1"/>
</dbReference>
<dbReference type="InterPro" id="IPR029044">
    <property type="entry name" value="Nucleotide-diphossugar_trans"/>
</dbReference>
<accession>A0A1W1BBQ1</accession>
<dbReference type="InterPro" id="IPR001173">
    <property type="entry name" value="Glyco_trans_2-like"/>
</dbReference>
<feature type="domain" description="Glycosyltransferase 2-like" evidence="1">
    <location>
        <begin position="6"/>
        <end position="116"/>
    </location>
</feature>
<proteinExistence type="predicted"/>
<dbReference type="AlphaFoldDB" id="A0A1W1BBQ1"/>
<dbReference type="PANTHER" id="PTHR43630">
    <property type="entry name" value="POLY-BETA-1,6-N-ACETYL-D-GLUCOSAMINE SYNTHASE"/>
    <property type="match status" value="1"/>
</dbReference>
<dbReference type="Gene3D" id="3.90.550.10">
    <property type="entry name" value="Spore Coat Polysaccharide Biosynthesis Protein SpsA, Chain A"/>
    <property type="match status" value="1"/>
</dbReference>
<dbReference type="PANTHER" id="PTHR43630:SF2">
    <property type="entry name" value="GLYCOSYLTRANSFERASE"/>
    <property type="match status" value="1"/>
</dbReference>
<evidence type="ECO:0000259" key="1">
    <source>
        <dbReference type="Pfam" id="PF00535"/>
    </source>
</evidence>
<dbReference type="EC" id="2.4.1.-" evidence="2"/>